<evidence type="ECO:0000256" key="1">
    <source>
        <dbReference type="SAM" id="MobiDB-lite"/>
    </source>
</evidence>
<keyword evidence="3" id="KW-1185">Reference proteome</keyword>
<name>A0A836L436_9TRYP</name>
<sequence>MTSQTGSSLYEGINSLASQAEDFITRSFYGKAGVEARQRAFSMGLQSPLWLWTYQQITSDAGPPKGVRKVMYLIEWMHRHSVESRHIAILVPFSWKAMCQQEFKQYSSQTEMMECPVILAHHELPALNKRDRTKYRYRAVLYLMDALPRNLSSLAPPPPSEELLVSEAMGAAMDAFVLCADAGWMASQVQAKWYKVFVTMLEDVRAVISLDANTTTQAAMDQAAAYFPSLVGPALPLCCGKHPNQRQLEYGLARIEPFCKRLCLGSYACHRLDHVCTRTCHPEEGDLTCSYACGVTLPCGHKCLLQCGVPCNCFEVVEVPLTCSHEKILGMNKDTLEPIYGVVRHIYRGVCADADLPCAVSYDTECARCLGSFTVSCFEAQEHSHSLAHKTLICPACRRRERELRAKILGELLTDVEFQKKKVKAELQRSLHHQRKAAAQGLFRPGIRVEIVDATKCVPPLFAEDDFPGIDFADMDAPTFFQDMEGAYGTFISNHVDVMDRSEVRNLVRLPSGKHVLVTDGGLRMIQALTNNITQAAPLMLTYSGKDDGAAEGAALDSAEFATARMMLNGVYYLAQPVPCDEVPEEKVLTDKVVRVVELDPLSAKNVIVECKLYRVCERIFDLVGEEPADSAHAGSVASASPTPPTPKRRRLEMGAVDVSRYECTEQIVRLSVPISVLEPMPGMEEGKCVFVNAPERQVRNPHDMVRIEAMLRSLTGLFLPAEAHVTAAAIDPDTPYSLVRVVNPPVNCETARGPCAVLKCSNTSLMVRATSDKLPHRRGGGAHQNGDRRGPQRPPQSTPAATAPMLLVVVPFVFTVGDELTEAERALDTAAQKVFEQRLQAELTALSQDLALRHEEEAFHAQQQMPEVTSAMLDADLSAFSVPMTPPTAAEVAAARQKSMELPIGTPISSRVARTKDKLLCKQEALQLKQWVAAMRERAQKDKESDAQHVKYIRSLRR</sequence>
<dbReference type="KEGG" id="phet:94288850"/>
<gene>
    <name evidence="2" type="ORF">JKF63_02749</name>
</gene>
<feature type="region of interest" description="Disordered" evidence="1">
    <location>
        <begin position="632"/>
        <end position="651"/>
    </location>
</feature>
<organism evidence="2 3">
    <name type="scientific">Porcisia hertigi</name>
    <dbReference type="NCBI Taxonomy" id="2761500"/>
    <lineage>
        <taxon>Eukaryota</taxon>
        <taxon>Discoba</taxon>
        <taxon>Euglenozoa</taxon>
        <taxon>Kinetoplastea</taxon>
        <taxon>Metakinetoplastina</taxon>
        <taxon>Trypanosomatida</taxon>
        <taxon>Trypanosomatidae</taxon>
        <taxon>Leishmaniinae</taxon>
        <taxon>Porcisia</taxon>
    </lineage>
</organism>
<dbReference type="Proteomes" id="UP000674318">
    <property type="component" value="Chromosome 32"/>
</dbReference>
<dbReference type="AlphaFoldDB" id="A0A836L436"/>
<reference evidence="2 3" key="1">
    <citation type="submission" date="2021-02" db="EMBL/GenBank/DDBJ databases">
        <title>Porcisia hertigi Genome sequencing and assembly.</title>
        <authorList>
            <person name="Almutairi H."/>
            <person name="Gatherer D."/>
        </authorList>
    </citation>
    <scope>NUCLEOTIDE SEQUENCE [LARGE SCALE GENOMIC DNA]</scope>
    <source>
        <strain evidence="2 3">C119</strain>
    </source>
</reference>
<evidence type="ECO:0000313" key="3">
    <source>
        <dbReference type="Proteomes" id="UP000674318"/>
    </source>
</evidence>
<evidence type="ECO:0000313" key="2">
    <source>
        <dbReference type="EMBL" id="KAG5496447.1"/>
    </source>
</evidence>
<dbReference type="GeneID" id="94288850"/>
<dbReference type="OrthoDB" id="2423195at2759"/>
<dbReference type="EMBL" id="JAFJZO010000032">
    <property type="protein sequence ID" value="KAG5496447.1"/>
    <property type="molecule type" value="Genomic_DNA"/>
</dbReference>
<protein>
    <submittedName>
        <fullName evidence="2">Uncharacterized protein</fullName>
    </submittedName>
</protein>
<proteinExistence type="predicted"/>
<comment type="caution">
    <text evidence="2">The sequence shown here is derived from an EMBL/GenBank/DDBJ whole genome shotgun (WGS) entry which is preliminary data.</text>
</comment>
<accession>A0A836L436</accession>
<feature type="region of interest" description="Disordered" evidence="1">
    <location>
        <begin position="770"/>
        <end position="802"/>
    </location>
</feature>
<dbReference type="RefSeq" id="XP_067754930.1">
    <property type="nucleotide sequence ID" value="XM_067898773.1"/>
</dbReference>